<evidence type="ECO:0000259" key="3">
    <source>
        <dbReference type="PROSITE" id="PS50110"/>
    </source>
</evidence>
<protein>
    <submittedName>
        <fullName evidence="4">Response regulator receiver domain-containing protein</fullName>
    </submittedName>
</protein>
<dbReference type="SMART" id="SM00448">
    <property type="entry name" value="REC"/>
    <property type="match status" value="1"/>
</dbReference>
<feature type="domain" description="Response regulatory" evidence="3">
    <location>
        <begin position="5"/>
        <end position="118"/>
    </location>
</feature>
<dbReference type="Proteomes" id="UP000278962">
    <property type="component" value="Unassembled WGS sequence"/>
</dbReference>
<dbReference type="RefSeq" id="WP_121249298.1">
    <property type="nucleotide sequence ID" value="NZ_RBIL01000001.1"/>
</dbReference>
<dbReference type="PANTHER" id="PTHR44591">
    <property type="entry name" value="STRESS RESPONSE REGULATOR PROTEIN 1"/>
    <property type="match status" value="1"/>
</dbReference>
<gene>
    <name evidence="4" type="ORF">C8N24_1395</name>
</gene>
<keyword evidence="1 2" id="KW-0597">Phosphoprotein</keyword>
<dbReference type="Pfam" id="PF00072">
    <property type="entry name" value="Response_reg"/>
    <property type="match status" value="1"/>
</dbReference>
<dbReference type="EMBL" id="RBIL01000001">
    <property type="protein sequence ID" value="RKQ91572.1"/>
    <property type="molecule type" value="Genomic_DNA"/>
</dbReference>
<evidence type="ECO:0000313" key="5">
    <source>
        <dbReference type="Proteomes" id="UP000278962"/>
    </source>
</evidence>
<dbReference type="PROSITE" id="PS50110">
    <property type="entry name" value="RESPONSE_REGULATORY"/>
    <property type="match status" value="1"/>
</dbReference>
<dbReference type="InterPro" id="IPR001789">
    <property type="entry name" value="Sig_transdc_resp-reg_receiver"/>
</dbReference>
<evidence type="ECO:0000256" key="1">
    <source>
        <dbReference type="ARBA" id="ARBA00022553"/>
    </source>
</evidence>
<dbReference type="SUPFAM" id="SSF52172">
    <property type="entry name" value="CheY-like"/>
    <property type="match status" value="1"/>
</dbReference>
<name>A0A660L961_9ACTN</name>
<reference evidence="4 5" key="1">
    <citation type="submission" date="2018-10" db="EMBL/GenBank/DDBJ databases">
        <title>Genomic Encyclopedia of Archaeal and Bacterial Type Strains, Phase II (KMG-II): from individual species to whole genera.</title>
        <authorList>
            <person name="Goeker M."/>
        </authorList>
    </citation>
    <scope>NUCLEOTIDE SEQUENCE [LARGE SCALE GENOMIC DNA]</scope>
    <source>
        <strain evidence="4 5">DSM 14954</strain>
    </source>
</reference>
<proteinExistence type="predicted"/>
<dbReference type="GO" id="GO:0000160">
    <property type="term" value="P:phosphorelay signal transduction system"/>
    <property type="evidence" value="ECO:0007669"/>
    <property type="project" value="InterPro"/>
</dbReference>
<feature type="modified residue" description="4-aspartylphosphate" evidence="2">
    <location>
        <position position="55"/>
    </location>
</feature>
<comment type="caution">
    <text evidence="4">The sequence shown here is derived from an EMBL/GenBank/DDBJ whole genome shotgun (WGS) entry which is preliminary data.</text>
</comment>
<dbReference type="InterPro" id="IPR050595">
    <property type="entry name" value="Bact_response_regulator"/>
</dbReference>
<evidence type="ECO:0000256" key="2">
    <source>
        <dbReference type="PROSITE-ProRule" id="PRU00169"/>
    </source>
</evidence>
<sequence>MSAGRLLLVDDEPDIRAIATLALERVGGWAVTAAASADEAIAAVREDVPDVVLLDVMMPDTDGPATLARLRPLLGDAVPVIFLTAKGESASLLALGAAGVIAKPFDPISLPREVAAITAR</sequence>
<accession>A0A660L961</accession>
<dbReference type="PANTHER" id="PTHR44591:SF3">
    <property type="entry name" value="RESPONSE REGULATORY DOMAIN-CONTAINING PROTEIN"/>
    <property type="match status" value="1"/>
</dbReference>
<organism evidence="4 5">
    <name type="scientific">Solirubrobacter pauli</name>
    <dbReference type="NCBI Taxonomy" id="166793"/>
    <lineage>
        <taxon>Bacteria</taxon>
        <taxon>Bacillati</taxon>
        <taxon>Actinomycetota</taxon>
        <taxon>Thermoleophilia</taxon>
        <taxon>Solirubrobacterales</taxon>
        <taxon>Solirubrobacteraceae</taxon>
        <taxon>Solirubrobacter</taxon>
    </lineage>
</organism>
<evidence type="ECO:0000313" key="4">
    <source>
        <dbReference type="EMBL" id="RKQ91572.1"/>
    </source>
</evidence>
<dbReference type="InterPro" id="IPR011006">
    <property type="entry name" value="CheY-like_superfamily"/>
</dbReference>
<keyword evidence="5" id="KW-1185">Reference proteome</keyword>
<dbReference type="AlphaFoldDB" id="A0A660L961"/>
<dbReference type="Gene3D" id="3.40.50.2300">
    <property type="match status" value="1"/>
</dbReference>